<accession>A0A565BTT5</accession>
<comment type="caution">
    <text evidence="1">The sequence shown here is derived from an EMBL/GenBank/DDBJ whole genome shotgun (WGS) entry which is preliminary data.</text>
</comment>
<evidence type="ECO:0000313" key="2">
    <source>
        <dbReference type="Proteomes" id="UP000489600"/>
    </source>
</evidence>
<gene>
    <name evidence="1" type="ORF">ANE_LOCUS15237</name>
</gene>
<dbReference type="OrthoDB" id="428159at2759"/>
<protein>
    <submittedName>
        <fullName evidence="1">Uncharacterized protein</fullName>
    </submittedName>
</protein>
<dbReference type="EMBL" id="CABITT030000005">
    <property type="protein sequence ID" value="VVB04793.1"/>
    <property type="molecule type" value="Genomic_DNA"/>
</dbReference>
<reference evidence="1" key="1">
    <citation type="submission" date="2019-07" db="EMBL/GenBank/DDBJ databases">
        <authorList>
            <person name="Dittberner H."/>
        </authorList>
    </citation>
    <scope>NUCLEOTIDE SEQUENCE [LARGE SCALE GENOMIC DNA]</scope>
</reference>
<evidence type="ECO:0000313" key="1">
    <source>
        <dbReference type="EMBL" id="VVB04793.1"/>
    </source>
</evidence>
<organism evidence="1 2">
    <name type="scientific">Arabis nemorensis</name>
    <dbReference type="NCBI Taxonomy" id="586526"/>
    <lineage>
        <taxon>Eukaryota</taxon>
        <taxon>Viridiplantae</taxon>
        <taxon>Streptophyta</taxon>
        <taxon>Embryophyta</taxon>
        <taxon>Tracheophyta</taxon>
        <taxon>Spermatophyta</taxon>
        <taxon>Magnoliopsida</taxon>
        <taxon>eudicotyledons</taxon>
        <taxon>Gunneridae</taxon>
        <taxon>Pentapetalae</taxon>
        <taxon>rosids</taxon>
        <taxon>malvids</taxon>
        <taxon>Brassicales</taxon>
        <taxon>Brassicaceae</taxon>
        <taxon>Arabideae</taxon>
        <taxon>Arabis</taxon>
    </lineage>
</organism>
<sequence>MFLSFINWSMDRISHSLVRLRDGGRKRTSRETVADDVKKVLSSIDAEGCFLHEVLERMLDGNSQRSKLSNLVLKQFRIQIHHGINVQVCFPGTSDLVCVLVRSDSENSGNHGLVRSPFEPLVVLITLHNLQFVDLIVRIPELSFSFRPSDLPVYMGLAKLSSDDSTSNLVSTVILWLRYMNAYEYLPSLAR</sequence>
<dbReference type="Proteomes" id="UP000489600">
    <property type="component" value="Unassembled WGS sequence"/>
</dbReference>
<proteinExistence type="predicted"/>
<dbReference type="AlphaFoldDB" id="A0A565BTT5"/>
<name>A0A565BTT5_9BRAS</name>
<keyword evidence="2" id="KW-1185">Reference proteome</keyword>